<dbReference type="Proteomes" id="UP000708148">
    <property type="component" value="Unassembled WGS sequence"/>
</dbReference>
<dbReference type="EMBL" id="CAJHUC010000830">
    <property type="protein sequence ID" value="CAD7698445.1"/>
    <property type="molecule type" value="Genomic_DNA"/>
</dbReference>
<dbReference type="PANTHER" id="PTHR15600">
    <property type="entry name" value="SACSIN"/>
    <property type="match status" value="1"/>
</dbReference>
<reference evidence="2" key="1">
    <citation type="submission" date="2020-12" db="EMBL/GenBank/DDBJ databases">
        <authorList>
            <person name="Iha C."/>
        </authorList>
    </citation>
    <scope>NUCLEOTIDE SEQUENCE</scope>
</reference>
<dbReference type="PANTHER" id="PTHR15600:SF42">
    <property type="entry name" value="SACSIN"/>
    <property type="match status" value="1"/>
</dbReference>
<comment type="caution">
    <text evidence="2">The sequence shown here is derived from an EMBL/GenBank/DDBJ whole genome shotgun (WGS) entry which is preliminary data.</text>
</comment>
<proteinExistence type="predicted"/>
<keyword evidence="3" id="KW-1185">Reference proteome</keyword>
<evidence type="ECO:0000259" key="1">
    <source>
        <dbReference type="Pfam" id="PF25794"/>
    </source>
</evidence>
<dbReference type="InterPro" id="IPR058210">
    <property type="entry name" value="SACS/Nov_dom"/>
</dbReference>
<evidence type="ECO:0000313" key="3">
    <source>
        <dbReference type="Proteomes" id="UP000708148"/>
    </source>
</evidence>
<dbReference type="SUPFAM" id="SSF55874">
    <property type="entry name" value="ATPase domain of HSP90 chaperone/DNA topoisomerase II/histidine kinase"/>
    <property type="match status" value="1"/>
</dbReference>
<dbReference type="InterPro" id="IPR052972">
    <property type="entry name" value="Sacsin_chaperone_reg"/>
</dbReference>
<dbReference type="GO" id="GO:0030544">
    <property type="term" value="F:Hsp70 protein binding"/>
    <property type="evidence" value="ECO:0007669"/>
    <property type="project" value="TreeGrafter"/>
</dbReference>
<name>A0A8S1IUF4_9CHLO</name>
<dbReference type="OrthoDB" id="1262810at2759"/>
<dbReference type="InterPro" id="IPR036890">
    <property type="entry name" value="HATPase_C_sf"/>
</dbReference>
<feature type="domain" description="Sacsin/Nov" evidence="1">
    <location>
        <begin position="20"/>
        <end position="124"/>
    </location>
</feature>
<gene>
    <name evidence="2" type="ORF">OSTQU699_LOCUS3810</name>
</gene>
<protein>
    <recommendedName>
        <fullName evidence="1">Sacsin/Nov domain-containing protein</fullName>
    </recommendedName>
</protein>
<organism evidence="2 3">
    <name type="scientific">Ostreobium quekettii</name>
    <dbReference type="NCBI Taxonomy" id="121088"/>
    <lineage>
        <taxon>Eukaryota</taxon>
        <taxon>Viridiplantae</taxon>
        <taxon>Chlorophyta</taxon>
        <taxon>core chlorophytes</taxon>
        <taxon>Ulvophyceae</taxon>
        <taxon>TCBD clade</taxon>
        <taxon>Bryopsidales</taxon>
        <taxon>Ostreobineae</taxon>
        <taxon>Ostreobiaceae</taxon>
        <taxon>Ostreobium</taxon>
    </lineage>
</organism>
<accession>A0A8S1IUF4</accession>
<evidence type="ECO:0000313" key="2">
    <source>
        <dbReference type="EMBL" id="CAD7698445.1"/>
    </source>
</evidence>
<dbReference type="Pfam" id="PF25794">
    <property type="entry name" value="SACS"/>
    <property type="match status" value="1"/>
</dbReference>
<sequence length="128" mass="14111">MGGESPSRSARKRLKRFHQREELTDRIRNTLEDYNCDSWSASGIAQEFLANADDAGASEFVLVYDESTYGTSKLLFPGLGDWQGPALCFYNDACFTEGDWEGISNVGISQKREDDGKIGRFGLGALTG</sequence>
<dbReference type="AlphaFoldDB" id="A0A8S1IUF4"/>
<feature type="non-terminal residue" evidence="2">
    <location>
        <position position="128"/>
    </location>
</feature>